<dbReference type="AlphaFoldDB" id="A0A633SZ11"/>
<comment type="caution">
    <text evidence="1">The sequence shown here is derived from an EMBL/GenBank/DDBJ whole genome shotgun (WGS) entry which is preliminary data.</text>
</comment>
<proteinExistence type="predicted"/>
<sequence>MDDSFPVTLEQWNAELVNIVFFESSHTGSTLSRIDATGRVFEQLAGSRSKEDAKRSFLDSFGKKASKIQDALRDESRLDILAQRKGYPTYFAILYLTLLAASADDETHDEGDFRVRFSVLLGFDKNKKFVFTELPNLWERLERWSSRKQNCTRLVLPEPSKHERLIGYSKRIAFPCYKDEVFLRDILVNNELDSHSTFESVNKLVHQYLSYFGEIFNQEFIEFRTLLSKAAMRQAYDSPFWGAVRDITVHTEREQLKENGKYCIHMELNDSGHPEIYLLMDDAAVTASEIKHYYSLSNEIEN</sequence>
<dbReference type="EMBL" id="AAMHFN010000113">
    <property type="protein sequence ID" value="EDH3280001.1"/>
    <property type="molecule type" value="Genomic_DNA"/>
</dbReference>
<accession>A0A633SZ11</accession>
<evidence type="ECO:0000313" key="1">
    <source>
        <dbReference type="EMBL" id="EDH3280001.1"/>
    </source>
</evidence>
<reference evidence="1" key="1">
    <citation type="submission" date="2019-10" db="EMBL/GenBank/DDBJ databases">
        <authorList>
            <consortium name="PulseNet: The National Subtyping Network for Foodborne Disease Surveillance"/>
            <person name="Tarr C.L."/>
            <person name="Trees E."/>
            <person name="Katz L.S."/>
            <person name="Carleton-Romer H.A."/>
            <person name="Stroika S."/>
            <person name="Kucerova Z."/>
            <person name="Roache K.F."/>
            <person name="Sabol A.L."/>
            <person name="Besser J."/>
            <person name="Gerner-Smidt P."/>
        </authorList>
    </citation>
    <scope>NUCLEOTIDE SEQUENCE</scope>
    <source>
        <strain evidence="1">PNUSAS110015</strain>
    </source>
</reference>
<gene>
    <name evidence="1" type="ORF">GC847_23765</name>
</gene>
<name>A0A633SZ11_SALER</name>
<organism evidence="1">
    <name type="scientific">Salmonella enterica</name>
    <name type="common">Salmonella choleraesuis</name>
    <dbReference type="NCBI Taxonomy" id="28901"/>
    <lineage>
        <taxon>Bacteria</taxon>
        <taxon>Pseudomonadati</taxon>
        <taxon>Pseudomonadota</taxon>
        <taxon>Gammaproteobacteria</taxon>
        <taxon>Enterobacterales</taxon>
        <taxon>Enterobacteriaceae</taxon>
        <taxon>Salmonella</taxon>
    </lineage>
</organism>
<protein>
    <submittedName>
        <fullName evidence="1">Uncharacterized protein</fullName>
    </submittedName>
</protein>
<feature type="non-terminal residue" evidence="1">
    <location>
        <position position="302"/>
    </location>
</feature>